<dbReference type="PANTHER" id="PTHR11096:SF1">
    <property type="entry name" value="RNA 3'-TERMINAL PHOSPHATE CYCLASE-LIKE PROTEIN"/>
    <property type="match status" value="1"/>
</dbReference>
<dbReference type="GO" id="GO:0032299">
    <property type="term" value="C:ribonuclease H2 complex"/>
    <property type="evidence" value="ECO:0007669"/>
    <property type="project" value="InterPro"/>
</dbReference>
<dbReference type="Pfam" id="PF01137">
    <property type="entry name" value="RTC"/>
    <property type="match status" value="1"/>
</dbReference>
<dbReference type="InterPro" id="IPR013924">
    <property type="entry name" value="RNase_H2_suC"/>
</dbReference>
<dbReference type="AlphaFoldDB" id="A0A1I7XTT7"/>
<sequence length="559" mass="62599">MQSAVTLSEGAGKSKKGDKSLVKIQTKRSMLEDDPCLDAKQIEDATAIEFSPRYAHLNKPWMRSDPRPKVYSSNGLRYQWTWAKSLAVRGLNPVTTVRNSEYGEKENEPKNKGKNKWGVKGKIQIDDLLRFFDSHNCSFLAVGQAVWQSVLRIKPVRISGEVSCSLEKLYSACLLKFGTSACGLYPLDNGGWAAYRLEIGDARANSSIDELRAEPLSLFSWGHTLGQHPHNWTYTVSTMAIYDNQAGQIVISTSYVLRDSVHQILDCKSSLTIFLKKKTIKSNGTRTWCPMEKWNRISHRRHGSGILNGSTVHRRPILSKTEDVKELPRDFPTAGGALPDENLEFKSQELPTGADCEMKLISLLERITNGTRVEISGTGTKVHFRPGLITGGVMTIECGEERCLSYFLEPLIMISPFCKNPMTIKLKETDITRCLCAIVPRFLIMLLLLIALSKQAFTLIGIHQKMGLFQIERYFLQHSTKEGEFQATFRGRGLQGKLLCLPEGYELNVVKAKGCNGTFTIESNSKGYMHWEWDREVGGRSSVVRALAHLEVAASLAND</sequence>
<dbReference type="GO" id="GO:0006401">
    <property type="term" value="P:RNA catabolic process"/>
    <property type="evidence" value="ECO:0007669"/>
    <property type="project" value="InterPro"/>
</dbReference>
<dbReference type="GO" id="GO:0005730">
    <property type="term" value="C:nucleolus"/>
    <property type="evidence" value="ECO:0007669"/>
    <property type="project" value="TreeGrafter"/>
</dbReference>
<feature type="region of interest" description="Disordered" evidence="1">
    <location>
        <begin position="1"/>
        <end position="20"/>
    </location>
</feature>
<protein>
    <submittedName>
        <fullName evidence="4">RTC domain-containing protein</fullName>
    </submittedName>
</protein>
<dbReference type="Gene3D" id="2.40.128.680">
    <property type="match status" value="1"/>
</dbReference>
<organism evidence="3 4">
    <name type="scientific">Heterorhabditis bacteriophora</name>
    <name type="common">Entomopathogenic nematode worm</name>
    <dbReference type="NCBI Taxonomy" id="37862"/>
    <lineage>
        <taxon>Eukaryota</taxon>
        <taxon>Metazoa</taxon>
        <taxon>Ecdysozoa</taxon>
        <taxon>Nematoda</taxon>
        <taxon>Chromadorea</taxon>
        <taxon>Rhabditida</taxon>
        <taxon>Rhabditina</taxon>
        <taxon>Rhabditomorpha</taxon>
        <taxon>Strongyloidea</taxon>
        <taxon>Heterorhabditidae</taxon>
        <taxon>Heterorhabditis</taxon>
    </lineage>
</organism>
<feature type="domain" description="RNA 3'-terminal phosphate cyclase" evidence="2">
    <location>
        <begin position="356"/>
        <end position="427"/>
    </location>
</feature>
<evidence type="ECO:0000313" key="3">
    <source>
        <dbReference type="Proteomes" id="UP000095283"/>
    </source>
</evidence>
<proteinExistence type="predicted"/>
<evidence type="ECO:0000256" key="1">
    <source>
        <dbReference type="SAM" id="MobiDB-lite"/>
    </source>
</evidence>
<dbReference type="SUPFAM" id="SSF55205">
    <property type="entry name" value="EPT/RTPC-like"/>
    <property type="match status" value="1"/>
</dbReference>
<dbReference type="GO" id="GO:0004521">
    <property type="term" value="F:RNA endonuclease activity"/>
    <property type="evidence" value="ECO:0007669"/>
    <property type="project" value="TreeGrafter"/>
</dbReference>
<dbReference type="PANTHER" id="PTHR11096">
    <property type="entry name" value="RNA 3' TERMINAL PHOSPHATE CYCLASE"/>
    <property type="match status" value="1"/>
</dbReference>
<dbReference type="Proteomes" id="UP000095283">
    <property type="component" value="Unplaced"/>
</dbReference>
<reference evidence="4" key="1">
    <citation type="submission" date="2016-11" db="UniProtKB">
        <authorList>
            <consortium name="WormBaseParasite"/>
        </authorList>
    </citation>
    <scope>IDENTIFICATION</scope>
</reference>
<evidence type="ECO:0000259" key="2">
    <source>
        <dbReference type="Pfam" id="PF01137"/>
    </source>
</evidence>
<dbReference type="WBParaSite" id="Hba_20941">
    <property type="protein sequence ID" value="Hba_20941"/>
    <property type="gene ID" value="Hba_20941"/>
</dbReference>
<dbReference type="InterPro" id="IPR013792">
    <property type="entry name" value="RNA3'P_cycl/enolpyr_Trfase_a/b"/>
</dbReference>
<dbReference type="Pfam" id="PF08615">
    <property type="entry name" value="RNase_H2_suC"/>
    <property type="match status" value="1"/>
</dbReference>
<keyword evidence="3" id="KW-1185">Reference proteome</keyword>
<dbReference type="InterPro" id="IPR023797">
    <property type="entry name" value="RNA3'_phos_cyclase_dom"/>
</dbReference>
<dbReference type="GO" id="GO:0000479">
    <property type="term" value="P:endonucleolytic cleavage of tricistronic rRNA transcript (SSU-rRNA, 5.8S rRNA, LSU-rRNA)"/>
    <property type="evidence" value="ECO:0007669"/>
    <property type="project" value="TreeGrafter"/>
</dbReference>
<dbReference type="InterPro" id="IPR000228">
    <property type="entry name" value="RNA3'_term_phos_cyc"/>
</dbReference>
<name>A0A1I7XTT7_HETBA</name>
<dbReference type="Gene3D" id="3.65.10.20">
    <property type="entry name" value="RNA 3'-terminal phosphate cyclase domain"/>
    <property type="match status" value="1"/>
</dbReference>
<evidence type="ECO:0000313" key="4">
    <source>
        <dbReference type="WBParaSite" id="Hba_20941"/>
    </source>
</evidence>
<dbReference type="InterPro" id="IPR037136">
    <property type="entry name" value="RNA3'_phos_cyclase_dom_sf"/>
</dbReference>
<accession>A0A1I7XTT7</accession>